<reference evidence="2 3" key="1">
    <citation type="journal article" date="2021" name="Sci. Rep.">
        <title>The genome of the diatom Chaetoceros tenuissimus carries an ancient integrated fragment of an extant virus.</title>
        <authorList>
            <person name="Hongo Y."/>
            <person name="Kimura K."/>
            <person name="Takaki Y."/>
            <person name="Yoshida Y."/>
            <person name="Baba S."/>
            <person name="Kobayashi G."/>
            <person name="Nagasaki K."/>
            <person name="Hano T."/>
            <person name="Tomaru Y."/>
        </authorList>
    </citation>
    <scope>NUCLEOTIDE SEQUENCE [LARGE SCALE GENOMIC DNA]</scope>
    <source>
        <strain evidence="2 3">NIES-3715</strain>
    </source>
</reference>
<name>A0AAD3DEZ9_9STRA</name>
<feature type="region of interest" description="Disordered" evidence="1">
    <location>
        <begin position="1"/>
        <end position="163"/>
    </location>
</feature>
<feature type="compositionally biased region" description="Acidic residues" evidence="1">
    <location>
        <begin position="122"/>
        <end position="131"/>
    </location>
</feature>
<evidence type="ECO:0000313" key="3">
    <source>
        <dbReference type="Proteomes" id="UP001054902"/>
    </source>
</evidence>
<keyword evidence="3" id="KW-1185">Reference proteome</keyword>
<dbReference type="CDD" id="cd09272">
    <property type="entry name" value="RNase_HI_RT_Ty1"/>
    <property type="match status" value="1"/>
</dbReference>
<accession>A0AAD3DEZ9</accession>
<sequence length="760" mass="86449">MTIDDTDIDEEDSDDGSVYVYDDVTVSSTSSEEESDGSDDSSYHPSDVDDDGSLSEDTEADVLVEEERSEDAGDEHEGPRNEDVEPRSEDVEPRREDVEPRSEDDADVEDNGVESNDKDTGSEYEGEDGVETTDNNGAEERPQRSQRARRPPQDPLSNIGSTDGKTYMQAEEFNFSNLAENLNHTTTRQLYSRAVDYMFNQMTATEGIKIFQERAVVALIKEYKQLNDMCVLGVIDYDSLTAEQKRAINLIKEKRDGKIKGRCCSDGSGQRKFVPREEASSSTMSVESLIALVTIFAFEKRDVAVFDVPGAYLHADLPDDKFALLKFEGQLVDIMVEVNPDFADSVRYEKGKKVLYCRILKALYDKQDRQLTIGWYVDDNIVGGQTKAVTDLIEKINKRFPGLTIQRRKKLEFLGIDFHFQGDGKVDVGTKQMIKDLEEELDMELNRKYTTPHAKWLFKVNKKSPKLSKEKADIFLKYIMKVAWAMKRSRPDVEFTNTFLMTRVHEPNREDWHKFMRMMSWIKTTQDDLRTVGADDLLHMLTMIDSAHAVHDDMRGHTGQIITMGTGVLDQKASKQKMNTRSSTDCELVGTSEGLPKNIYFEMFMEEQGYKLESKVLGKDNESEIKILKNGWDSCTSNMKHVAIKQFWSTDRIKNGNIEVVYCPTEEMVVDYNTKPLMGKGFTNFRRAIMGWDHISVSYTGYTHPKKHIGNNKRKVTNDGSSNHAKIVERQKKTYAAAVKAQNEECVKEMSQHVTAASSH</sequence>
<feature type="compositionally biased region" description="Basic and acidic residues" evidence="1">
    <location>
        <begin position="75"/>
        <end position="103"/>
    </location>
</feature>
<comment type="caution">
    <text evidence="2">The sequence shown here is derived from an EMBL/GenBank/DDBJ whole genome shotgun (WGS) entry which is preliminary data.</text>
</comment>
<evidence type="ECO:0000313" key="2">
    <source>
        <dbReference type="EMBL" id="GFH62175.1"/>
    </source>
</evidence>
<feature type="compositionally biased region" description="Low complexity" evidence="1">
    <location>
        <begin position="16"/>
        <end position="30"/>
    </location>
</feature>
<evidence type="ECO:0008006" key="4">
    <source>
        <dbReference type="Google" id="ProtNLM"/>
    </source>
</evidence>
<dbReference type="EMBL" id="BLLK01000081">
    <property type="protein sequence ID" value="GFH62175.1"/>
    <property type="molecule type" value="Genomic_DNA"/>
</dbReference>
<proteinExistence type="predicted"/>
<organism evidence="2 3">
    <name type="scientific">Chaetoceros tenuissimus</name>
    <dbReference type="NCBI Taxonomy" id="426638"/>
    <lineage>
        <taxon>Eukaryota</taxon>
        <taxon>Sar</taxon>
        <taxon>Stramenopiles</taxon>
        <taxon>Ochrophyta</taxon>
        <taxon>Bacillariophyta</taxon>
        <taxon>Coscinodiscophyceae</taxon>
        <taxon>Chaetocerotophycidae</taxon>
        <taxon>Chaetocerotales</taxon>
        <taxon>Chaetocerotaceae</taxon>
        <taxon>Chaetoceros</taxon>
    </lineage>
</organism>
<feature type="compositionally biased region" description="Acidic residues" evidence="1">
    <location>
        <begin position="48"/>
        <end position="74"/>
    </location>
</feature>
<evidence type="ECO:0000256" key="1">
    <source>
        <dbReference type="SAM" id="MobiDB-lite"/>
    </source>
</evidence>
<dbReference type="AlphaFoldDB" id="A0AAD3DEZ9"/>
<protein>
    <recommendedName>
        <fullName evidence="4">Reverse transcriptase Ty1/copia-type domain-containing protein</fullName>
    </recommendedName>
</protein>
<feature type="compositionally biased region" description="Acidic residues" evidence="1">
    <location>
        <begin position="1"/>
        <end position="15"/>
    </location>
</feature>
<dbReference type="Proteomes" id="UP001054902">
    <property type="component" value="Unassembled WGS sequence"/>
</dbReference>
<gene>
    <name evidence="2" type="ORF">CTEN210_18651</name>
</gene>